<dbReference type="PANTHER" id="PTHR46310">
    <property type="entry name" value="AMIDASE 1"/>
    <property type="match status" value="1"/>
</dbReference>
<keyword evidence="3" id="KW-1185">Reference proteome</keyword>
<dbReference type="InterPro" id="IPR036928">
    <property type="entry name" value="AS_sf"/>
</dbReference>
<protein>
    <submittedName>
        <fullName evidence="2">Amidase</fullName>
    </submittedName>
</protein>
<feature type="domain" description="Amidase" evidence="1">
    <location>
        <begin position="18"/>
        <end position="191"/>
    </location>
</feature>
<dbReference type="EMBL" id="QDKH01000003">
    <property type="protein sequence ID" value="PWC18881.1"/>
    <property type="molecule type" value="Genomic_DNA"/>
</dbReference>
<dbReference type="Proteomes" id="UP000296159">
    <property type="component" value="Unassembled WGS sequence"/>
</dbReference>
<dbReference type="Pfam" id="PF01425">
    <property type="entry name" value="Amidase"/>
    <property type="match status" value="2"/>
</dbReference>
<reference evidence="2 3" key="1">
    <citation type="submission" date="2018-04" db="EMBL/GenBank/DDBJ databases">
        <title>Brenneria corticis sp.nov.</title>
        <authorList>
            <person name="Li Y."/>
        </authorList>
    </citation>
    <scope>NUCLEOTIDE SEQUENCE [LARGE SCALE GENOMIC DNA]</scope>
    <source>
        <strain evidence="2 3">CFCC 11842</strain>
    </source>
</reference>
<feature type="domain" description="Amidase" evidence="1">
    <location>
        <begin position="280"/>
        <end position="380"/>
    </location>
</feature>
<evidence type="ECO:0000313" key="3">
    <source>
        <dbReference type="Proteomes" id="UP000296159"/>
    </source>
</evidence>
<dbReference type="AlphaFoldDB" id="A0A2U1UB35"/>
<dbReference type="NCBIfam" id="NF006169">
    <property type="entry name" value="PRK08310.1"/>
    <property type="match status" value="1"/>
</dbReference>
<dbReference type="PROSITE" id="PS00571">
    <property type="entry name" value="AMIDASES"/>
    <property type="match status" value="1"/>
</dbReference>
<proteinExistence type="predicted"/>
<dbReference type="PANTHER" id="PTHR46310:SF7">
    <property type="entry name" value="AMIDASE 1"/>
    <property type="match status" value="1"/>
</dbReference>
<dbReference type="Gene3D" id="3.90.1300.10">
    <property type="entry name" value="Amidase signature (AS) domain"/>
    <property type="match status" value="1"/>
</dbReference>
<comment type="caution">
    <text evidence="2">The sequence shown here is derived from an EMBL/GenBank/DDBJ whole genome shotgun (WGS) entry which is preliminary data.</text>
</comment>
<dbReference type="InterPro" id="IPR023631">
    <property type="entry name" value="Amidase_dom"/>
</dbReference>
<dbReference type="RefSeq" id="WP_136164972.1">
    <property type="nucleotide sequence ID" value="NZ_KZ819072.1"/>
</dbReference>
<dbReference type="InterPro" id="IPR020556">
    <property type="entry name" value="Amidase_CS"/>
</dbReference>
<dbReference type="SUPFAM" id="SSF75304">
    <property type="entry name" value="Amidase signature (AS) enzymes"/>
    <property type="match status" value="1"/>
</dbReference>
<evidence type="ECO:0000259" key="1">
    <source>
        <dbReference type="Pfam" id="PF01425"/>
    </source>
</evidence>
<accession>A0A2U1UB35</accession>
<organism evidence="2 3">
    <name type="scientific">Brenneria corticis</name>
    <dbReference type="NCBI Taxonomy" id="2173106"/>
    <lineage>
        <taxon>Bacteria</taxon>
        <taxon>Pseudomonadati</taxon>
        <taxon>Pseudomonadota</taxon>
        <taxon>Gammaproteobacteria</taxon>
        <taxon>Enterobacterales</taxon>
        <taxon>Pectobacteriaceae</taxon>
        <taxon>Brenneria</taxon>
    </lineage>
</organism>
<sequence length="395" mass="42319">MQDNAFAFMPYPPAAVEHAPQGPLSGFTFAVKDLFDVAGYPTGGGSPHVLAMSGIKQRTAPTVRRLLEAGAEFVGKTHTNEMAFSMSGKNAHYGTPRNGAAPERIPGGSSSGSAAAVSNRLCDFALGTDTGGSIRTPASYCGLFGLRPSHGRISLDDCQPLAPSMDTAGYFTRDADLFERVGECLLGEDDAPLPQQAQWVISHGLFDLLPAASQQALRPALESIKDVAGELTPLSGELPALEEAYWAFRFIQGREAWLAQGEKITRYGFALGPDVAGRFAWGAGVTDEQYHNACLVRERFRDAWRALLGDRILVLPTVPDIAPLLDARDEDIEQTRQLSHHLLSIAVLCGIPQLNLPLSYKEGAPLGISLIGPRGSDLSLVRAAARVARRHLAAH</sequence>
<name>A0A2U1UB35_9GAMM</name>
<evidence type="ECO:0000313" key="2">
    <source>
        <dbReference type="EMBL" id="PWC18881.1"/>
    </source>
</evidence>
<gene>
    <name evidence="2" type="ORF">DDT56_02710</name>
</gene>